<evidence type="ECO:0000313" key="1">
    <source>
        <dbReference type="EMBL" id="EMD83328.1"/>
    </source>
</evidence>
<comment type="caution">
    <text evidence="1">The sequence shown here is derived from an EMBL/GenBank/DDBJ whole genome shotgun (WGS) entry which is preliminary data.</text>
</comment>
<proteinExistence type="predicted"/>
<protein>
    <submittedName>
        <fullName evidence="1">Uncharacterized protein</fullName>
    </submittedName>
</protein>
<dbReference type="AlphaFoldDB" id="M2U5P9"/>
<accession>M2U5P9</accession>
<reference evidence="1 2" key="1">
    <citation type="journal article" date="2013" name="Genome Announc.">
        <title>Draft Genome Sequence of Strain JLT2015T, Belonging to the Family Sphingomonadaceae of the Alphaproteobacteria.</title>
        <authorList>
            <person name="Tang K."/>
            <person name="Liu K."/>
            <person name="Li S."/>
            <person name="Jiao N."/>
        </authorList>
    </citation>
    <scope>NUCLEOTIDE SEQUENCE [LARGE SCALE GENOMIC DNA]</scope>
    <source>
        <strain evidence="1 2">JLT2015</strain>
    </source>
</reference>
<organism evidence="1 2">
    <name type="scientific">Pacificimonas flava</name>
    <dbReference type="NCBI Taxonomy" id="1234595"/>
    <lineage>
        <taxon>Bacteria</taxon>
        <taxon>Pseudomonadati</taxon>
        <taxon>Pseudomonadota</taxon>
        <taxon>Alphaproteobacteria</taxon>
        <taxon>Sphingomonadales</taxon>
        <taxon>Sphingosinicellaceae</taxon>
        <taxon>Pacificimonas</taxon>
    </lineage>
</organism>
<gene>
    <name evidence="1" type="ORF">C725_1229</name>
</gene>
<keyword evidence="2" id="KW-1185">Reference proteome</keyword>
<evidence type="ECO:0000313" key="2">
    <source>
        <dbReference type="Proteomes" id="UP000011717"/>
    </source>
</evidence>
<dbReference type="Proteomes" id="UP000011717">
    <property type="component" value="Unassembled WGS sequence"/>
</dbReference>
<name>M2U5P9_9SPHN</name>
<sequence length="46" mass="5193">MRQVYVVPKSEKADTLSALKVLGFTRERLFSDISMAVDTFLEDIAT</sequence>
<dbReference type="EMBL" id="AMRV01000003">
    <property type="protein sequence ID" value="EMD83328.1"/>
    <property type="molecule type" value="Genomic_DNA"/>
</dbReference>